<evidence type="ECO:0000313" key="1">
    <source>
        <dbReference type="EMBL" id="KAG0722853.1"/>
    </source>
</evidence>
<dbReference type="EMBL" id="JACEEZ010009004">
    <property type="protein sequence ID" value="KAG0722853.1"/>
    <property type="molecule type" value="Genomic_DNA"/>
</dbReference>
<dbReference type="Gene3D" id="3.40.720.10">
    <property type="entry name" value="Alkaline Phosphatase, subunit A"/>
    <property type="match status" value="1"/>
</dbReference>
<dbReference type="SUPFAM" id="SSF53649">
    <property type="entry name" value="Alkaline phosphatase-like"/>
    <property type="match status" value="1"/>
</dbReference>
<reference evidence="1" key="1">
    <citation type="submission" date="2020-07" db="EMBL/GenBank/DDBJ databases">
        <title>The High-quality genome of the commercially important snow crab, Chionoecetes opilio.</title>
        <authorList>
            <person name="Jeong J.-H."/>
            <person name="Ryu S."/>
        </authorList>
    </citation>
    <scope>NUCLEOTIDE SEQUENCE</scope>
    <source>
        <strain evidence="1">MADBK_172401_WGS</strain>
        <tissue evidence="1">Digestive gland</tissue>
    </source>
</reference>
<name>A0A8J5CJ58_CHIOP</name>
<dbReference type="Proteomes" id="UP000770661">
    <property type="component" value="Unassembled WGS sequence"/>
</dbReference>
<dbReference type="PANTHER" id="PTHR10151">
    <property type="entry name" value="ECTONUCLEOTIDE PYROPHOSPHATASE/PHOSPHODIESTERASE"/>
    <property type="match status" value="1"/>
</dbReference>
<dbReference type="CDD" id="cd16018">
    <property type="entry name" value="Enpp"/>
    <property type="match status" value="1"/>
</dbReference>
<gene>
    <name evidence="1" type="primary">ENPP1_1</name>
    <name evidence="1" type="ORF">GWK47_005818</name>
</gene>
<dbReference type="InterPro" id="IPR017850">
    <property type="entry name" value="Alkaline_phosphatase_core_sf"/>
</dbReference>
<proteinExistence type="predicted"/>
<sequence>MANNIMEELEIKEPTPSLAPSQYELGVTLMGMCILGFYVSVKARGAVDSHLVAPLTTTTTPPPPTTAAWRIGPSGASCLAFVNDTSCPKDFSPPPLVVLGLDGLRPDALREEVTPALLYLRRCGATMHSLVPTYPTTTFPNLYTIATGLYPESHGIVGNRMHDPAIAKDFHPERPRDHGQGGLGRKSGILYWPGSDVSIQGSYPPYWKSYVTNLTSEQRITQVHEWLMLPEQERPQLIMVYFEEPMRTMQQYGMDSKEATEGLANMDRTVDELMNYLHQHKLAHCVNVMVVSDHGVIPFSCSNNFHLETFMPEIEKEVHVFTGAVGRLRSKSNKKHEEEILNSLRCKNPKVRALPKDLLPRRYHYANNNRIENVLLDTRSNTRVVTNSERICRKAEHGYNNLEAEMQATFIGFGPDFKVNATTQSFRNVELYN</sequence>
<accession>A0A8J5CJ58</accession>
<dbReference type="AlphaFoldDB" id="A0A8J5CJ58"/>
<dbReference type="Pfam" id="PF01663">
    <property type="entry name" value="Phosphodiest"/>
    <property type="match status" value="1"/>
</dbReference>
<keyword evidence="2" id="KW-1185">Reference proteome</keyword>
<dbReference type="PANTHER" id="PTHR10151:SF114">
    <property type="entry name" value="ECTONUCLEOTIDE PYROPHOSPHATASE_PHOSPHODIESTERASE C27A7.3"/>
    <property type="match status" value="1"/>
</dbReference>
<dbReference type="OrthoDB" id="415411at2759"/>
<evidence type="ECO:0000313" key="2">
    <source>
        <dbReference type="Proteomes" id="UP000770661"/>
    </source>
</evidence>
<protein>
    <submittedName>
        <fullName evidence="1">Ectonucleotide pyrophosphatase/phosphodiesterase family member 1</fullName>
    </submittedName>
</protein>
<dbReference type="InterPro" id="IPR002591">
    <property type="entry name" value="Phosphodiest/P_Trfase"/>
</dbReference>
<organism evidence="1 2">
    <name type="scientific">Chionoecetes opilio</name>
    <name type="common">Atlantic snow crab</name>
    <name type="synonym">Cancer opilio</name>
    <dbReference type="NCBI Taxonomy" id="41210"/>
    <lineage>
        <taxon>Eukaryota</taxon>
        <taxon>Metazoa</taxon>
        <taxon>Ecdysozoa</taxon>
        <taxon>Arthropoda</taxon>
        <taxon>Crustacea</taxon>
        <taxon>Multicrustacea</taxon>
        <taxon>Malacostraca</taxon>
        <taxon>Eumalacostraca</taxon>
        <taxon>Eucarida</taxon>
        <taxon>Decapoda</taxon>
        <taxon>Pleocyemata</taxon>
        <taxon>Brachyura</taxon>
        <taxon>Eubrachyura</taxon>
        <taxon>Majoidea</taxon>
        <taxon>Majidae</taxon>
        <taxon>Chionoecetes</taxon>
    </lineage>
</organism>
<comment type="caution">
    <text evidence="1">The sequence shown here is derived from an EMBL/GenBank/DDBJ whole genome shotgun (WGS) entry which is preliminary data.</text>
</comment>